<reference evidence="2 3" key="1">
    <citation type="submission" date="2023-08" db="EMBL/GenBank/DDBJ databases">
        <title>Whole genome sequencing of Enterococcus.</title>
        <authorList>
            <person name="Kaptchouang Tchatchouang C.D."/>
            <person name="Ateba C.N."/>
        </authorList>
    </citation>
    <scope>NUCLEOTIDE SEQUENCE [LARGE SCALE GENOMIC DNA]</scope>
    <source>
        <strain evidence="2 3">ENT3_CNKT_NWU</strain>
    </source>
</reference>
<sequence length="194" mass="22571">MNLKNDGNKSVNVFVTMCSVNNFTLWLIVEINLMFITAFLKPLTVLGTIVLLIGVSIIGFIILKSKIKFFNVALLEMRKNTNTIDAFIEKILQIILKYGWIVIVVWAGWKIFFPSNGTPRTDVVGFISVVGLWIALDIGFIAAEAYLFFPYLLHGYYKYKYPEEYREWEGKTQLEWYGEKYFNKHIKGTEKEER</sequence>
<evidence type="ECO:0000313" key="3">
    <source>
        <dbReference type="Proteomes" id="UP001238215"/>
    </source>
</evidence>
<protein>
    <submittedName>
        <fullName evidence="2">Uncharacterized protein</fullName>
    </submittedName>
</protein>
<dbReference type="Proteomes" id="UP001238215">
    <property type="component" value="Unassembled WGS sequence"/>
</dbReference>
<feature type="transmembrane region" description="Helical" evidence="1">
    <location>
        <begin position="12"/>
        <end position="37"/>
    </location>
</feature>
<dbReference type="RefSeq" id="WP_306403239.1">
    <property type="nucleotide sequence ID" value="NZ_JAVBZS010000047.1"/>
</dbReference>
<evidence type="ECO:0000313" key="2">
    <source>
        <dbReference type="EMBL" id="MDP8590712.1"/>
    </source>
</evidence>
<evidence type="ECO:0000256" key="1">
    <source>
        <dbReference type="SAM" id="Phobius"/>
    </source>
</evidence>
<feature type="transmembrane region" description="Helical" evidence="1">
    <location>
        <begin position="124"/>
        <end position="149"/>
    </location>
</feature>
<gene>
    <name evidence="2" type="ORF">RAN64_11970</name>
</gene>
<keyword evidence="3" id="KW-1185">Reference proteome</keyword>
<comment type="caution">
    <text evidence="2">The sequence shown here is derived from an EMBL/GenBank/DDBJ whole genome shotgun (WGS) entry which is preliminary data.</text>
</comment>
<keyword evidence="1" id="KW-0812">Transmembrane</keyword>
<accession>A0AAJ1WEA5</accession>
<keyword evidence="1" id="KW-0472">Membrane</keyword>
<proteinExistence type="predicted"/>
<feature type="transmembrane region" description="Helical" evidence="1">
    <location>
        <begin position="43"/>
        <end position="63"/>
    </location>
</feature>
<dbReference type="AlphaFoldDB" id="A0AAJ1WEA5"/>
<feature type="transmembrane region" description="Helical" evidence="1">
    <location>
        <begin position="94"/>
        <end position="112"/>
    </location>
</feature>
<name>A0AAJ1WEA5_9ENTE</name>
<keyword evidence="1" id="KW-1133">Transmembrane helix</keyword>
<dbReference type="EMBL" id="JAVBZS010000047">
    <property type="protein sequence ID" value="MDP8590712.1"/>
    <property type="molecule type" value="Genomic_DNA"/>
</dbReference>
<organism evidence="2 3">
    <name type="scientific">Enterococcus lactis</name>
    <dbReference type="NCBI Taxonomy" id="357441"/>
    <lineage>
        <taxon>Bacteria</taxon>
        <taxon>Bacillati</taxon>
        <taxon>Bacillota</taxon>
        <taxon>Bacilli</taxon>
        <taxon>Lactobacillales</taxon>
        <taxon>Enterococcaceae</taxon>
        <taxon>Enterococcus</taxon>
    </lineage>
</organism>